<evidence type="ECO:0000313" key="3">
    <source>
        <dbReference type="Proteomes" id="UP000001025"/>
    </source>
</evidence>
<dbReference type="InParanoid" id="Q7UXM0"/>
<dbReference type="EMBL" id="BX294135">
    <property type="protein sequence ID" value="CAD71986.1"/>
    <property type="molecule type" value="Genomic_DNA"/>
</dbReference>
<proteinExistence type="predicted"/>
<protein>
    <submittedName>
        <fullName evidence="2">Uncharacterized protein</fullName>
    </submittedName>
</protein>
<name>Q7UXM0_RHOBA</name>
<keyword evidence="1" id="KW-1133">Transmembrane helix</keyword>
<dbReference type="Proteomes" id="UP000001025">
    <property type="component" value="Chromosome"/>
</dbReference>
<dbReference type="EnsemblBacteria" id="CAD71986">
    <property type="protein sequence ID" value="CAD71986"/>
    <property type="gene ID" value="RB1246"/>
</dbReference>
<organism evidence="2 3">
    <name type="scientific">Rhodopirellula baltica (strain DSM 10527 / NCIMB 13988 / SH1)</name>
    <dbReference type="NCBI Taxonomy" id="243090"/>
    <lineage>
        <taxon>Bacteria</taxon>
        <taxon>Pseudomonadati</taxon>
        <taxon>Planctomycetota</taxon>
        <taxon>Planctomycetia</taxon>
        <taxon>Pirellulales</taxon>
        <taxon>Pirellulaceae</taxon>
        <taxon>Rhodopirellula</taxon>
    </lineage>
</organism>
<accession>Q7UXM0</accession>
<keyword evidence="1" id="KW-0472">Membrane</keyword>
<keyword evidence="1" id="KW-0812">Transmembrane</keyword>
<dbReference type="KEGG" id="rba:RB1246"/>
<feature type="transmembrane region" description="Helical" evidence="1">
    <location>
        <begin position="13"/>
        <end position="30"/>
    </location>
</feature>
<sequence>MGFRPPVVDSGEVVVSAVVAVAISVVPVFYRGRNGSRALATRRGCDRFAIFAPLTMIYPLATLKPRAEQNSGEAFAFDDDIRTGSQTTQLAGGFGLFHRAGFDALQQVDGFFATSSQTRNFATTFGSCHEDQFRCDERCF</sequence>
<dbReference type="AlphaFoldDB" id="Q7UXM0"/>
<reference evidence="2 3" key="1">
    <citation type="journal article" date="2003" name="Proc. Natl. Acad. Sci. U.S.A.">
        <title>Complete genome sequence of the marine planctomycete Pirellula sp. strain 1.</title>
        <authorList>
            <person name="Gloeckner F.O."/>
            <person name="Kube M."/>
            <person name="Bauer M."/>
            <person name="Teeling H."/>
            <person name="Lombardot T."/>
            <person name="Ludwig W."/>
            <person name="Gade D."/>
            <person name="Beck A."/>
            <person name="Borzym K."/>
            <person name="Heitmann K."/>
            <person name="Rabus R."/>
            <person name="Schlesner H."/>
            <person name="Amann R."/>
            <person name="Reinhardt R."/>
        </authorList>
    </citation>
    <scope>NUCLEOTIDE SEQUENCE [LARGE SCALE GENOMIC DNA]</scope>
    <source>
        <strain evidence="3">DSM 10527 / NCIMB 13988 / SH1</strain>
    </source>
</reference>
<dbReference type="STRING" id="243090.RB1246"/>
<evidence type="ECO:0000313" key="2">
    <source>
        <dbReference type="EMBL" id="CAD71986.1"/>
    </source>
</evidence>
<evidence type="ECO:0000256" key="1">
    <source>
        <dbReference type="SAM" id="Phobius"/>
    </source>
</evidence>
<dbReference type="HOGENOM" id="CLU_1833616_0_0_0"/>
<keyword evidence="3" id="KW-1185">Reference proteome</keyword>
<gene>
    <name evidence="2" type="ordered locus">RB1246</name>
</gene>